<dbReference type="OrthoDB" id="9792162at2"/>
<feature type="domain" description="Enoyl reductase (ER)" evidence="3">
    <location>
        <begin position="10"/>
        <end position="323"/>
    </location>
</feature>
<keyword evidence="5" id="KW-1185">Reference proteome</keyword>
<keyword evidence="1" id="KW-0521">NADP</keyword>
<evidence type="ECO:0000313" key="5">
    <source>
        <dbReference type="Proteomes" id="UP000184536"/>
    </source>
</evidence>
<dbReference type="Pfam" id="PF08240">
    <property type="entry name" value="ADH_N"/>
    <property type="match status" value="1"/>
</dbReference>
<proteinExistence type="predicted"/>
<evidence type="ECO:0000256" key="2">
    <source>
        <dbReference type="ARBA" id="ARBA00023002"/>
    </source>
</evidence>
<dbReference type="Pfam" id="PF00107">
    <property type="entry name" value="ADH_zinc_N"/>
    <property type="match status" value="1"/>
</dbReference>
<dbReference type="STRING" id="1121919.SAMN02745975_03790"/>
<dbReference type="GO" id="GO:0008270">
    <property type="term" value="F:zinc ion binding"/>
    <property type="evidence" value="ECO:0007669"/>
    <property type="project" value="InterPro"/>
</dbReference>
<dbReference type="InterPro" id="IPR036291">
    <property type="entry name" value="NAD(P)-bd_dom_sf"/>
</dbReference>
<name>A0A1M6Q9F2_9FIRM</name>
<dbReference type="InterPro" id="IPR020843">
    <property type="entry name" value="ER"/>
</dbReference>
<dbReference type="GO" id="GO:0035925">
    <property type="term" value="F:mRNA 3'-UTR AU-rich region binding"/>
    <property type="evidence" value="ECO:0007669"/>
    <property type="project" value="TreeGrafter"/>
</dbReference>
<evidence type="ECO:0000259" key="3">
    <source>
        <dbReference type="SMART" id="SM00829"/>
    </source>
</evidence>
<evidence type="ECO:0000313" key="4">
    <source>
        <dbReference type="EMBL" id="SHK16713.1"/>
    </source>
</evidence>
<dbReference type="RefSeq" id="WP_110942734.1">
    <property type="nucleotide sequence ID" value="NZ_FQZV01000084.1"/>
</dbReference>
<keyword evidence="2" id="KW-0560">Oxidoreductase</keyword>
<protein>
    <submittedName>
        <fullName evidence="4">NADPH2:quinone reductase</fullName>
    </submittedName>
</protein>
<dbReference type="Gene3D" id="3.90.180.10">
    <property type="entry name" value="Medium-chain alcohol dehydrogenases, catalytic domain"/>
    <property type="match status" value="1"/>
</dbReference>
<dbReference type="InterPro" id="IPR014189">
    <property type="entry name" value="Quinone_OxRdtase_PIG3"/>
</dbReference>
<dbReference type="PANTHER" id="PTHR48106">
    <property type="entry name" value="QUINONE OXIDOREDUCTASE PIG3-RELATED"/>
    <property type="match status" value="1"/>
</dbReference>
<dbReference type="AlphaFoldDB" id="A0A1M6Q9F2"/>
<accession>A0A1M6Q9F2</accession>
<dbReference type="SUPFAM" id="SSF50129">
    <property type="entry name" value="GroES-like"/>
    <property type="match status" value="1"/>
</dbReference>
<dbReference type="InterPro" id="IPR013154">
    <property type="entry name" value="ADH-like_N"/>
</dbReference>
<dbReference type="NCBIfam" id="TIGR02824">
    <property type="entry name" value="quinone_pig3"/>
    <property type="match status" value="1"/>
</dbReference>
<evidence type="ECO:0000256" key="1">
    <source>
        <dbReference type="ARBA" id="ARBA00022857"/>
    </source>
</evidence>
<dbReference type="PANTHER" id="PTHR48106:SF13">
    <property type="entry name" value="QUINONE OXIDOREDUCTASE-RELATED"/>
    <property type="match status" value="1"/>
</dbReference>
<sequence length="325" mass="33852">MKAIVIEKFGGPEVLTLKDIDIPSIGAGQVLIRTAAAGLNFADIKTRKGEMHGASTPPVIPGLDVAGTIEAVGSGVTGLKKGDRVIAFPQNGSYAEYTVADESLTFPIPDNIDFDTAAASPLVTFTTYNLLKPVARMVEGETVLIHAAAGGIGTTAIQMAKAFGAKKVIGTVGSDEKIPVAQKLGADAVINYREGGFAEAVKEATGGKGADIILDSVGGDVFSESLECLAMYGRLVNFNSSSGTTGTVNTKQLHSSCRAVLGFSIATTIKQRPEILKETAKEVLPMIGEGKIKLVISAAYPLGNARKAHELIESRKSIGKIILKP</sequence>
<dbReference type="GO" id="GO:0003960">
    <property type="term" value="F:quinone reductase (NADPH) activity"/>
    <property type="evidence" value="ECO:0007669"/>
    <property type="project" value="TreeGrafter"/>
</dbReference>
<dbReference type="SMART" id="SM00829">
    <property type="entry name" value="PKS_ER"/>
    <property type="match status" value="1"/>
</dbReference>
<dbReference type="InterPro" id="IPR002364">
    <property type="entry name" value="Quin_OxRdtase/zeta-crystal_CS"/>
</dbReference>
<dbReference type="InterPro" id="IPR011032">
    <property type="entry name" value="GroES-like_sf"/>
</dbReference>
<reference evidence="5" key="1">
    <citation type="submission" date="2016-11" db="EMBL/GenBank/DDBJ databases">
        <authorList>
            <person name="Varghese N."/>
            <person name="Submissions S."/>
        </authorList>
    </citation>
    <scope>NUCLEOTIDE SEQUENCE [LARGE SCALE GENOMIC DNA]</scope>
    <source>
        <strain evidence="5">DSM 17957</strain>
    </source>
</reference>
<organism evidence="4 5">
    <name type="scientific">Geosporobacter subterraneus DSM 17957</name>
    <dbReference type="NCBI Taxonomy" id="1121919"/>
    <lineage>
        <taxon>Bacteria</taxon>
        <taxon>Bacillati</taxon>
        <taxon>Bacillota</taxon>
        <taxon>Clostridia</taxon>
        <taxon>Peptostreptococcales</taxon>
        <taxon>Thermotaleaceae</taxon>
        <taxon>Geosporobacter</taxon>
    </lineage>
</organism>
<gene>
    <name evidence="4" type="ORF">SAMN02745975_03790</name>
</gene>
<dbReference type="SUPFAM" id="SSF51735">
    <property type="entry name" value="NAD(P)-binding Rossmann-fold domains"/>
    <property type="match status" value="1"/>
</dbReference>
<dbReference type="Proteomes" id="UP000184536">
    <property type="component" value="Unassembled WGS sequence"/>
</dbReference>
<dbReference type="CDD" id="cd05276">
    <property type="entry name" value="p53_inducible_oxidoreductase"/>
    <property type="match status" value="1"/>
</dbReference>
<dbReference type="GO" id="GO:0070402">
    <property type="term" value="F:NADPH binding"/>
    <property type="evidence" value="ECO:0007669"/>
    <property type="project" value="TreeGrafter"/>
</dbReference>
<dbReference type="GO" id="GO:0005829">
    <property type="term" value="C:cytosol"/>
    <property type="evidence" value="ECO:0007669"/>
    <property type="project" value="TreeGrafter"/>
</dbReference>
<dbReference type="Gene3D" id="3.40.50.720">
    <property type="entry name" value="NAD(P)-binding Rossmann-like Domain"/>
    <property type="match status" value="1"/>
</dbReference>
<dbReference type="InterPro" id="IPR013149">
    <property type="entry name" value="ADH-like_C"/>
</dbReference>
<dbReference type="EMBL" id="FQZV01000084">
    <property type="protein sequence ID" value="SHK16713.1"/>
    <property type="molecule type" value="Genomic_DNA"/>
</dbReference>
<dbReference type="PROSITE" id="PS01162">
    <property type="entry name" value="QOR_ZETA_CRYSTAL"/>
    <property type="match status" value="1"/>
</dbReference>